<sequence length="134" mass="15401">MDFDMKNMTTYLGCITLALFVVYLCTNMMTLNNNIVEGLTSGATKTPDELLKLVQISKTKYIDDLRIDKYKKQYHQLLIETEDMLHLQMLSQIKTAVEKDKLDDEKTLASLSKLESTKSALKDLDEFLTHFKPS</sequence>
<keyword evidence="1" id="KW-1133">Transmembrane helix</keyword>
<organism evidence="2">
    <name type="scientific">viral metagenome</name>
    <dbReference type="NCBI Taxonomy" id="1070528"/>
    <lineage>
        <taxon>unclassified sequences</taxon>
        <taxon>metagenomes</taxon>
        <taxon>organismal metagenomes</taxon>
    </lineage>
</organism>
<dbReference type="EMBL" id="MN739334">
    <property type="protein sequence ID" value="QHS99005.1"/>
    <property type="molecule type" value="Genomic_DNA"/>
</dbReference>
<evidence type="ECO:0000256" key="1">
    <source>
        <dbReference type="SAM" id="Phobius"/>
    </source>
</evidence>
<protein>
    <submittedName>
        <fullName evidence="2">Uncharacterized protein</fullName>
    </submittedName>
</protein>
<evidence type="ECO:0000313" key="2">
    <source>
        <dbReference type="EMBL" id="QHS99005.1"/>
    </source>
</evidence>
<dbReference type="AlphaFoldDB" id="A0A6C0C2U2"/>
<keyword evidence="1" id="KW-0812">Transmembrane</keyword>
<keyword evidence="1" id="KW-0472">Membrane</keyword>
<feature type="transmembrane region" description="Helical" evidence="1">
    <location>
        <begin position="12"/>
        <end position="31"/>
    </location>
</feature>
<accession>A0A6C0C2U2</accession>
<reference evidence="2" key="1">
    <citation type="journal article" date="2020" name="Nature">
        <title>Giant virus diversity and host interactions through global metagenomics.</title>
        <authorList>
            <person name="Schulz F."/>
            <person name="Roux S."/>
            <person name="Paez-Espino D."/>
            <person name="Jungbluth S."/>
            <person name="Walsh D.A."/>
            <person name="Denef V.J."/>
            <person name="McMahon K.D."/>
            <person name="Konstantinidis K.T."/>
            <person name="Eloe-Fadrosh E.A."/>
            <person name="Kyrpides N.C."/>
            <person name="Woyke T."/>
        </authorList>
    </citation>
    <scope>NUCLEOTIDE SEQUENCE</scope>
    <source>
        <strain evidence="2">GVMAG-M-3300020185-33</strain>
    </source>
</reference>
<name>A0A6C0C2U2_9ZZZZ</name>
<proteinExistence type="predicted"/>